<keyword evidence="5" id="KW-0520">NAD</keyword>
<evidence type="ECO:0000259" key="6">
    <source>
        <dbReference type="Pfam" id="PF01593"/>
    </source>
</evidence>
<organism evidence="7 8">
    <name type="scientific">Segatella buccae</name>
    <dbReference type="NCBI Taxonomy" id="28126"/>
    <lineage>
        <taxon>Bacteria</taxon>
        <taxon>Pseudomonadati</taxon>
        <taxon>Bacteroidota</taxon>
        <taxon>Bacteroidia</taxon>
        <taxon>Bacteroidales</taxon>
        <taxon>Prevotellaceae</taxon>
        <taxon>Segatella</taxon>
    </lineage>
</organism>
<feature type="domain" description="Amine oxidase" evidence="6">
    <location>
        <begin position="30"/>
        <end position="307"/>
    </location>
</feature>
<dbReference type="SUPFAM" id="SSF51905">
    <property type="entry name" value="FAD/NAD(P)-binding domain"/>
    <property type="match status" value="1"/>
</dbReference>
<keyword evidence="1" id="KW-0285">Flavoprotein</keyword>
<dbReference type="Pfam" id="PF01593">
    <property type="entry name" value="Amino_oxidase"/>
    <property type="match status" value="1"/>
</dbReference>
<accession>A0AAQ1UHE3</accession>
<evidence type="ECO:0000256" key="2">
    <source>
        <dbReference type="ARBA" id="ARBA00022729"/>
    </source>
</evidence>
<dbReference type="InterPro" id="IPR052206">
    <property type="entry name" value="Retinol_saturase"/>
</dbReference>
<evidence type="ECO:0000256" key="1">
    <source>
        <dbReference type="ARBA" id="ARBA00022630"/>
    </source>
</evidence>
<evidence type="ECO:0000313" key="7">
    <source>
        <dbReference type="EMBL" id="SUB79455.1"/>
    </source>
</evidence>
<evidence type="ECO:0000256" key="3">
    <source>
        <dbReference type="ARBA" id="ARBA00022827"/>
    </source>
</evidence>
<reference evidence="7 8" key="1">
    <citation type="submission" date="2018-06" db="EMBL/GenBank/DDBJ databases">
        <authorList>
            <consortium name="Pathogen Informatics"/>
            <person name="Doyle S."/>
        </authorList>
    </citation>
    <scope>NUCLEOTIDE SEQUENCE [LARGE SCALE GENOMIC DNA]</scope>
    <source>
        <strain evidence="7 8">NCTC13063</strain>
    </source>
</reference>
<gene>
    <name evidence="7" type="primary">crtN</name>
    <name evidence="7" type="ORF">NCTC13063_00720</name>
</gene>
<keyword evidence="2" id="KW-0732">Signal</keyword>
<sequence>MERSSIQSSAGSRQPASLHEQSAVVIGGGLGGLFTGAILSKEGYRVTVLEKNQVIGGGLQMFRRHGVAFETGMHLLGGIRPGGSIYKLCKWLGITGHIALRDVDADCMDEITYLADGKTYRIPEGKEAFIRYFQQEFPNEAQGIRDYVEELYRITGEIDFFYLRTGNSHVYTHDEKFYWPADRIVDYYLKDPKLRDVISYMNPMFGGVAGHTPGYISALINVLYIEGPSRFVGGSQQLADALAHIICAGGGEVKAGCEVVEMEVADREVRSVTYRHGGRRLQLPTLGDDGQAVPVICAIHPLQLLRLTDTKAFSKAYRSRMEEVPQSYSTFCVYCLLKPESFPYINHTCYYQRDYGKVWHYGEYDPADWPRGFMYMTPAETGQGEWATKVVINSPIPYSTCSQWADTTTGRRGSDYEAWKQQHIDRIIDCMELLYPGFRSKCEYIFAAGPLTIRDYYGQPEGSLYGLLRDCDNLARSQVPVFTKLHNLYMTGQNVNLHGFCGVPLTAINTVEAIVGLNQIIKKINETE</sequence>
<dbReference type="AlphaFoldDB" id="A0AAQ1UHE3"/>
<evidence type="ECO:0000313" key="8">
    <source>
        <dbReference type="Proteomes" id="UP000255283"/>
    </source>
</evidence>
<keyword evidence="3" id="KW-0274">FAD</keyword>
<dbReference type="PANTHER" id="PTHR46091">
    <property type="entry name" value="BLR7054 PROTEIN"/>
    <property type="match status" value="1"/>
</dbReference>
<dbReference type="InterPro" id="IPR002937">
    <property type="entry name" value="Amino_oxidase"/>
</dbReference>
<dbReference type="InterPro" id="IPR036188">
    <property type="entry name" value="FAD/NAD-bd_sf"/>
</dbReference>
<dbReference type="EMBL" id="UGTJ01000001">
    <property type="protein sequence ID" value="SUB79455.1"/>
    <property type="molecule type" value="Genomic_DNA"/>
</dbReference>
<evidence type="ECO:0000256" key="5">
    <source>
        <dbReference type="ARBA" id="ARBA00023027"/>
    </source>
</evidence>
<dbReference type="RefSeq" id="WP_115153272.1">
    <property type="nucleotide sequence ID" value="NZ_DBFWLE010000018.1"/>
</dbReference>
<comment type="caution">
    <text evidence="7">The sequence shown here is derived from an EMBL/GenBank/DDBJ whole genome shotgun (WGS) entry which is preliminary data.</text>
</comment>
<keyword evidence="7" id="KW-0560">Oxidoreductase</keyword>
<dbReference type="PANTHER" id="PTHR46091:SF3">
    <property type="entry name" value="AMINE OXIDASE DOMAIN-CONTAINING PROTEIN"/>
    <property type="match status" value="1"/>
</dbReference>
<proteinExistence type="predicted"/>
<evidence type="ECO:0000256" key="4">
    <source>
        <dbReference type="ARBA" id="ARBA00022857"/>
    </source>
</evidence>
<dbReference type="EC" id="1.3.8.2" evidence="7"/>
<keyword evidence="4" id="KW-0521">NADP</keyword>
<dbReference type="Proteomes" id="UP000255283">
    <property type="component" value="Unassembled WGS sequence"/>
</dbReference>
<protein>
    <submittedName>
        <fullName evidence="7">Dehydrosqualene desaturase</fullName>
        <ecNumber evidence="7">1.3.8.2</ecNumber>
    </submittedName>
</protein>
<name>A0AAQ1UHE3_9BACT</name>
<dbReference type="Gene3D" id="3.50.50.60">
    <property type="entry name" value="FAD/NAD(P)-binding domain"/>
    <property type="match status" value="2"/>
</dbReference>
<dbReference type="GO" id="GO:0102223">
    <property type="term" value="F:4,4'-diapophytoene desaturase (4,4'-diaponeurosporene-forming)"/>
    <property type="evidence" value="ECO:0007669"/>
    <property type="project" value="UniProtKB-EC"/>
</dbReference>